<protein>
    <submittedName>
        <fullName evidence="1">Uncharacterized protein m516L</fullName>
    </submittedName>
</protein>
<evidence type="ECO:0000313" key="1">
    <source>
        <dbReference type="EMBL" id="ABT14070.1"/>
    </source>
</evidence>
<organismHost>
    <name type="scientific">Paramecium bursaria</name>
    <dbReference type="NCBI Taxonomy" id="74790"/>
</organismHost>
<evidence type="ECO:0000313" key="2">
    <source>
        <dbReference type="Proteomes" id="UP000246715"/>
    </source>
</evidence>
<dbReference type="EMBL" id="DQ491001">
    <property type="protein sequence ID" value="ABT14070.1"/>
    <property type="molecule type" value="Genomic_DNA"/>
</dbReference>
<gene>
    <name evidence="1" type="primary">m516L</name>
    <name evidence="1" type="ORF">MT325_m516L</name>
</gene>
<reference evidence="1 2" key="1">
    <citation type="journal article" date="2007" name="Virology">
        <title>Sequence and annotation of the 314-kb MT325 and the 321-kb FR483 viruses that infect Chlorella Pbi.</title>
        <authorList>
            <person name="Fitzgerald L.A."/>
            <person name="Graves M.V."/>
            <person name="Li X."/>
            <person name="Feldblyum T."/>
            <person name="Hartigan J."/>
            <person name="Van Etten J.L."/>
        </authorList>
    </citation>
    <scope>NUCLEOTIDE SEQUENCE [LARGE SCALE GENOMIC DNA]</scope>
    <source>
        <strain evidence="1 2">MT325</strain>
    </source>
</reference>
<organism evidence="1 2">
    <name type="scientific">Paramecium bursaria Chlorella virus MT325</name>
    <name type="common">PBCV-MT325</name>
    <dbReference type="NCBI Taxonomy" id="346932"/>
    <lineage>
        <taxon>Viruses</taxon>
        <taxon>Varidnaviria</taxon>
        <taxon>Bamfordvirae</taxon>
        <taxon>Nucleocytoviricota</taxon>
        <taxon>Megaviricetes</taxon>
        <taxon>Algavirales</taxon>
        <taxon>Phycodnaviridae</taxon>
        <taxon>Chlorovirus</taxon>
        <taxon>Chlorovirus conductrix</taxon>
        <taxon>Paramecium bursaria Chlorella virus A1</taxon>
    </lineage>
</organism>
<accession>A7IUP6</accession>
<dbReference type="Proteomes" id="UP000246715">
    <property type="component" value="Segment"/>
</dbReference>
<proteinExistence type="predicted"/>
<sequence>MFLEPFLRHLLGLPDVFLTRVEGNLVKPMEFATFSAGRNNAVHGELGKVANLSHSVYNIIFLRIECLYALGIDVI</sequence>
<name>A7IUP6_PBCVM</name>